<sequence length="83" mass="9911">SFILYRQAKQPVIVAANKNISNNEVSKKVGDMWHKEPSEVKIKFQLLADIAKLEHMQKYPKYKYQPHRPHEKKMRTKRNSQFS</sequence>
<dbReference type="Pfam" id="PF00505">
    <property type="entry name" value="HMG_box"/>
    <property type="match status" value="1"/>
</dbReference>
<proteinExistence type="predicted"/>
<dbReference type="PANTHER" id="PTHR10270">
    <property type="entry name" value="SOX TRANSCRIPTION FACTOR"/>
    <property type="match status" value="1"/>
</dbReference>
<dbReference type="GO" id="GO:0030154">
    <property type="term" value="P:cell differentiation"/>
    <property type="evidence" value="ECO:0007669"/>
    <property type="project" value="TreeGrafter"/>
</dbReference>
<protein>
    <submittedName>
        <fullName evidence="6">High mobility group box domain-containing protein</fullName>
    </submittedName>
</protein>
<dbReference type="GO" id="GO:0000122">
    <property type="term" value="P:negative regulation of transcription by RNA polymerase II"/>
    <property type="evidence" value="ECO:0007669"/>
    <property type="project" value="TreeGrafter"/>
</dbReference>
<reference evidence="6 7" key="1">
    <citation type="submission" date="2018-06" db="EMBL/GenBank/DDBJ databases">
        <title>Comparative genomics reveals the genomic features of Rhizophagus irregularis, R. cerebriforme, R. diaphanum and Gigaspora rosea, and their symbiotic lifestyle signature.</title>
        <authorList>
            <person name="Morin E."/>
            <person name="San Clemente H."/>
            <person name="Chen E.C.H."/>
            <person name="De La Providencia I."/>
            <person name="Hainaut M."/>
            <person name="Kuo A."/>
            <person name="Kohler A."/>
            <person name="Murat C."/>
            <person name="Tang N."/>
            <person name="Roy S."/>
            <person name="Loubradou J."/>
            <person name="Henrissat B."/>
            <person name="Grigoriev I.V."/>
            <person name="Corradi N."/>
            <person name="Roux C."/>
            <person name="Martin F.M."/>
        </authorList>
    </citation>
    <scope>NUCLEOTIDE SEQUENCE [LARGE SCALE GENOMIC DNA]</scope>
    <source>
        <strain evidence="6 7">DAOM 194757</strain>
    </source>
</reference>
<feature type="region of interest" description="Disordered" evidence="4">
    <location>
        <begin position="59"/>
        <end position="83"/>
    </location>
</feature>
<feature type="DNA-binding region" description="HMG box" evidence="3">
    <location>
        <begin position="1"/>
        <end position="63"/>
    </location>
</feature>
<evidence type="ECO:0000256" key="2">
    <source>
        <dbReference type="ARBA" id="ARBA00023163"/>
    </source>
</evidence>
<dbReference type="PANTHER" id="PTHR10270:SF161">
    <property type="entry name" value="SEX-DETERMINING REGION Y PROTEIN"/>
    <property type="match status" value="1"/>
</dbReference>
<evidence type="ECO:0000256" key="1">
    <source>
        <dbReference type="ARBA" id="ARBA00023125"/>
    </source>
</evidence>
<gene>
    <name evidence="6" type="ORF">C2G38_1910413</name>
</gene>
<dbReference type="SUPFAM" id="SSF47095">
    <property type="entry name" value="HMG-box"/>
    <property type="match status" value="1"/>
</dbReference>
<dbReference type="STRING" id="44941.A0A397VTM6"/>
<dbReference type="GO" id="GO:0005634">
    <property type="term" value="C:nucleus"/>
    <property type="evidence" value="ECO:0007669"/>
    <property type="project" value="UniProtKB-UniRule"/>
</dbReference>
<evidence type="ECO:0000256" key="4">
    <source>
        <dbReference type="SAM" id="MobiDB-lite"/>
    </source>
</evidence>
<dbReference type="CDD" id="cd01389">
    <property type="entry name" value="HMG-box_ROX1-like"/>
    <property type="match status" value="1"/>
</dbReference>
<name>A0A397VTM6_9GLOM</name>
<feature type="non-terminal residue" evidence="6">
    <location>
        <position position="83"/>
    </location>
</feature>
<evidence type="ECO:0000256" key="3">
    <source>
        <dbReference type="PROSITE-ProRule" id="PRU00267"/>
    </source>
</evidence>
<feature type="non-terminal residue" evidence="6">
    <location>
        <position position="1"/>
    </location>
</feature>
<dbReference type="AlphaFoldDB" id="A0A397VTM6"/>
<evidence type="ECO:0000313" key="7">
    <source>
        <dbReference type="Proteomes" id="UP000266673"/>
    </source>
</evidence>
<dbReference type="EMBL" id="QKWP01000220">
    <property type="protein sequence ID" value="RIB24349.1"/>
    <property type="molecule type" value="Genomic_DNA"/>
</dbReference>
<dbReference type="SMART" id="SM00398">
    <property type="entry name" value="HMG"/>
    <property type="match status" value="1"/>
</dbReference>
<dbReference type="OrthoDB" id="2438262at2759"/>
<organism evidence="6 7">
    <name type="scientific">Gigaspora rosea</name>
    <dbReference type="NCBI Taxonomy" id="44941"/>
    <lineage>
        <taxon>Eukaryota</taxon>
        <taxon>Fungi</taxon>
        <taxon>Fungi incertae sedis</taxon>
        <taxon>Mucoromycota</taxon>
        <taxon>Glomeromycotina</taxon>
        <taxon>Glomeromycetes</taxon>
        <taxon>Diversisporales</taxon>
        <taxon>Gigasporaceae</taxon>
        <taxon>Gigaspora</taxon>
    </lineage>
</organism>
<comment type="caution">
    <text evidence="6">The sequence shown here is derived from an EMBL/GenBank/DDBJ whole genome shotgun (WGS) entry which is preliminary data.</text>
</comment>
<evidence type="ECO:0000313" key="6">
    <source>
        <dbReference type="EMBL" id="RIB24349.1"/>
    </source>
</evidence>
<accession>A0A397VTM6</accession>
<evidence type="ECO:0000259" key="5">
    <source>
        <dbReference type="PROSITE" id="PS50118"/>
    </source>
</evidence>
<dbReference type="InterPro" id="IPR036910">
    <property type="entry name" value="HMG_box_dom_sf"/>
</dbReference>
<dbReference type="InterPro" id="IPR009071">
    <property type="entry name" value="HMG_box_dom"/>
</dbReference>
<keyword evidence="2" id="KW-0804">Transcription</keyword>
<dbReference type="GO" id="GO:0001228">
    <property type="term" value="F:DNA-binding transcription activator activity, RNA polymerase II-specific"/>
    <property type="evidence" value="ECO:0007669"/>
    <property type="project" value="TreeGrafter"/>
</dbReference>
<dbReference type="InterPro" id="IPR050140">
    <property type="entry name" value="SRY-related_HMG-box_TF-like"/>
</dbReference>
<keyword evidence="1 3" id="KW-0238">DNA-binding</keyword>
<dbReference type="Proteomes" id="UP000266673">
    <property type="component" value="Unassembled WGS sequence"/>
</dbReference>
<feature type="domain" description="HMG box" evidence="5">
    <location>
        <begin position="1"/>
        <end position="63"/>
    </location>
</feature>
<dbReference type="GO" id="GO:0000978">
    <property type="term" value="F:RNA polymerase II cis-regulatory region sequence-specific DNA binding"/>
    <property type="evidence" value="ECO:0007669"/>
    <property type="project" value="TreeGrafter"/>
</dbReference>
<dbReference type="PROSITE" id="PS50118">
    <property type="entry name" value="HMG_BOX_2"/>
    <property type="match status" value="1"/>
</dbReference>
<dbReference type="Gene3D" id="1.10.30.10">
    <property type="entry name" value="High mobility group box domain"/>
    <property type="match status" value="1"/>
</dbReference>
<keyword evidence="3" id="KW-0539">Nucleus</keyword>
<keyword evidence="7" id="KW-1185">Reference proteome</keyword>